<comment type="caution">
    <text evidence="1">The sequence shown here is derived from an EMBL/GenBank/DDBJ whole genome shotgun (WGS) entry which is preliminary data.</text>
</comment>
<dbReference type="Proteomes" id="UP000829398">
    <property type="component" value="Chromosome 2"/>
</dbReference>
<protein>
    <submittedName>
        <fullName evidence="1">Uncharacterized protein</fullName>
    </submittedName>
</protein>
<sequence length="368" mass="42847">MMMRMRSEEVKRDVMFLALYNALSPTKCLFRSSPFDPIQAPLFSYPSTYGEHNHAFPTHRSSCSSPVYFSDYWPVLEEIQNLCRNFSAFAPNLRYMMEDGDTFGGTFSTNRRLSYFNHSNESEELPCGFFKKFPISNSDRIEMENCNGVVVVSAIFDDHDKIRQPKGLGSKTLDNLQLMVDPLLLIHALVVAEDVDMAIPKHPFFIHTMEEAMATARWKKWWDVESLQRQMETYCKNGLQPWSSNKPYPTDVPNTAIILRKHGLSNNLFSCLLYNELEAFNPRDQLPFAYVRDLMSPKLKLNMFEEEVLEQIAAEYRHNLKRVRSSIRDEESYTTQRTKRARSDLIVNSSCCSRCQNYLSEVWDETHK</sequence>
<name>A0ACB8NJ93_CITSI</name>
<dbReference type="EMBL" id="CM039171">
    <property type="protein sequence ID" value="KAH9797773.1"/>
    <property type="molecule type" value="Genomic_DNA"/>
</dbReference>
<evidence type="ECO:0000313" key="1">
    <source>
        <dbReference type="EMBL" id="KAH9797773.1"/>
    </source>
</evidence>
<proteinExistence type="predicted"/>
<organism evidence="1 2">
    <name type="scientific">Citrus sinensis</name>
    <name type="common">Sweet orange</name>
    <name type="synonym">Citrus aurantium var. sinensis</name>
    <dbReference type="NCBI Taxonomy" id="2711"/>
    <lineage>
        <taxon>Eukaryota</taxon>
        <taxon>Viridiplantae</taxon>
        <taxon>Streptophyta</taxon>
        <taxon>Embryophyta</taxon>
        <taxon>Tracheophyta</taxon>
        <taxon>Spermatophyta</taxon>
        <taxon>Magnoliopsida</taxon>
        <taxon>eudicotyledons</taxon>
        <taxon>Gunneridae</taxon>
        <taxon>Pentapetalae</taxon>
        <taxon>rosids</taxon>
        <taxon>malvids</taxon>
        <taxon>Sapindales</taxon>
        <taxon>Rutaceae</taxon>
        <taxon>Aurantioideae</taxon>
        <taxon>Citrus</taxon>
    </lineage>
</organism>
<evidence type="ECO:0000313" key="2">
    <source>
        <dbReference type="Proteomes" id="UP000829398"/>
    </source>
</evidence>
<keyword evidence="2" id="KW-1185">Reference proteome</keyword>
<accession>A0ACB8NJ93</accession>
<gene>
    <name evidence="1" type="ORF">KPL71_005983</name>
</gene>
<reference evidence="2" key="1">
    <citation type="journal article" date="2023" name="Hortic. Res.">
        <title>A chromosome-level phased genome enabling allele-level studies in sweet orange: a case study on citrus Huanglongbing tolerance.</title>
        <authorList>
            <person name="Wu B."/>
            <person name="Yu Q."/>
            <person name="Deng Z."/>
            <person name="Duan Y."/>
            <person name="Luo F."/>
            <person name="Gmitter F. Jr."/>
        </authorList>
    </citation>
    <scope>NUCLEOTIDE SEQUENCE [LARGE SCALE GENOMIC DNA]</scope>
    <source>
        <strain evidence="2">cv. Valencia</strain>
    </source>
</reference>